<accession>A0A818BVV0</accession>
<evidence type="ECO:0000313" key="2">
    <source>
        <dbReference type="Proteomes" id="UP000663865"/>
    </source>
</evidence>
<organism evidence="1 2">
    <name type="scientific">Rotaria socialis</name>
    <dbReference type="NCBI Taxonomy" id="392032"/>
    <lineage>
        <taxon>Eukaryota</taxon>
        <taxon>Metazoa</taxon>
        <taxon>Spiralia</taxon>
        <taxon>Gnathifera</taxon>
        <taxon>Rotifera</taxon>
        <taxon>Eurotatoria</taxon>
        <taxon>Bdelloidea</taxon>
        <taxon>Philodinida</taxon>
        <taxon>Philodinidae</taxon>
        <taxon>Rotaria</taxon>
    </lineage>
</organism>
<protein>
    <submittedName>
        <fullName evidence="1">Uncharacterized protein</fullName>
    </submittedName>
</protein>
<dbReference type="AlphaFoldDB" id="A0A818BVV0"/>
<dbReference type="Proteomes" id="UP000663865">
    <property type="component" value="Unassembled WGS sequence"/>
</dbReference>
<evidence type="ECO:0000313" key="1">
    <source>
        <dbReference type="EMBL" id="CAF3421313.1"/>
    </source>
</evidence>
<proteinExistence type="predicted"/>
<reference evidence="1" key="1">
    <citation type="submission" date="2021-02" db="EMBL/GenBank/DDBJ databases">
        <authorList>
            <person name="Nowell W R."/>
        </authorList>
    </citation>
    <scope>NUCLEOTIDE SEQUENCE</scope>
</reference>
<sequence>MNRIPGLSLRTTINRETEGIDYDQFEESTYGYIELRRDFYATLNLKSSSTNELLTQRLVDSVRNTQQRSDKKLTDRQNELNSVWWNLRIQYNGIMAHIPRNEEILQFQGITARLCLCDVYGNRYVGEKFKEMLTMGNSKSGKMF</sequence>
<gene>
    <name evidence="1" type="ORF">KIK155_LOCUS9967</name>
</gene>
<dbReference type="SUPFAM" id="SSF55486">
    <property type="entry name" value="Metalloproteases ('zincins'), catalytic domain"/>
    <property type="match status" value="1"/>
</dbReference>
<name>A0A818BVV0_9BILA</name>
<dbReference type="EMBL" id="CAJNYV010001431">
    <property type="protein sequence ID" value="CAF3421313.1"/>
    <property type="molecule type" value="Genomic_DNA"/>
</dbReference>
<comment type="caution">
    <text evidence="1">The sequence shown here is derived from an EMBL/GenBank/DDBJ whole genome shotgun (WGS) entry which is preliminary data.</text>
</comment>